<dbReference type="PATRIC" id="fig|595434.4.peg.4937"/>
<sequence>MGGCKPVESERDDQSATHIVMAELEEGLGCSESLTENESVYASAHGIADPQFKDETILHRIRGKLLLHPLRMLWIE</sequence>
<protein>
    <submittedName>
        <fullName evidence="1">Uncharacterized protein</fullName>
    </submittedName>
</protein>
<evidence type="ECO:0000313" key="2">
    <source>
        <dbReference type="Proteomes" id="UP000036367"/>
    </source>
</evidence>
<comment type="caution">
    <text evidence="1">The sequence shown here is derived from an EMBL/GenBank/DDBJ whole genome shotgun (WGS) entry which is preliminary data.</text>
</comment>
<evidence type="ECO:0000313" key="1">
    <source>
        <dbReference type="EMBL" id="KLU02906.1"/>
    </source>
</evidence>
<keyword evidence="2" id="KW-1185">Reference proteome</keyword>
<gene>
    <name evidence="1" type="ORF">RISK_005202</name>
</gene>
<name>A0A0J1B8X8_RHOIS</name>
<accession>A0A0J1B8X8</accession>
<proteinExistence type="predicted"/>
<reference evidence="1" key="1">
    <citation type="submission" date="2015-05" db="EMBL/GenBank/DDBJ databases">
        <title>Permanent draft genome of Rhodopirellula islandicus K833.</title>
        <authorList>
            <person name="Kizina J."/>
            <person name="Richter M."/>
            <person name="Glockner F.O."/>
            <person name="Harder J."/>
        </authorList>
    </citation>
    <scope>NUCLEOTIDE SEQUENCE [LARGE SCALE GENOMIC DNA]</scope>
    <source>
        <strain evidence="1">K833</strain>
    </source>
</reference>
<dbReference type="AlphaFoldDB" id="A0A0J1B8X8"/>
<organism evidence="1 2">
    <name type="scientific">Rhodopirellula islandica</name>
    <dbReference type="NCBI Taxonomy" id="595434"/>
    <lineage>
        <taxon>Bacteria</taxon>
        <taxon>Pseudomonadati</taxon>
        <taxon>Planctomycetota</taxon>
        <taxon>Planctomycetia</taxon>
        <taxon>Pirellulales</taxon>
        <taxon>Pirellulaceae</taxon>
        <taxon>Rhodopirellula</taxon>
    </lineage>
</organism>
<dbReference type="EMBL" id="LECT01000043">
    <property type="protein sequence ID" value="KLU02906.1"/>
    <property type="molecule type" value="Genomic_DNA"/>
</dbReference>
<dbReference type="Proteomes" id="UP000036367">
    <property type="component" value="Unassembled WGS sequence"/>
</dbReference>